<dbReference type="RefSeq" id="WP_301234898.1">
    <property type="nucleotide sequence ID" value="NZ_QAIC01000040.1"/>
</dbReference>
<dbReference type="EMBL" id="QAID01000043">
    <property type="protein sequence ID" value="MDN4579595.1"/>
    <property type="molecule type" value="Genomic_DNA"/>
</dbReference>
<dbReference type="Gene3D" id="3.40.309.10">
    <property type="entry name" value="Aldehyde Dehydrogenase, Chain A, domain 2"/>
    <property type="match status" value="1"/>
</dbReference>
<dbReference type="SUPFAM" id="SSF53720">
    <property type="entry name" value="ALDH-like"/>
    <property type="match status" value="1"/>
</dbReference>
<evidence type="ECO:0000313" key="5">
    <source>
        <dbReference type="EMBL" id="MDN4579595.1"/>
    </source>
</evidence>
<evidence type="ECO:0000256" key="2">
    <source>
        <dbReference type="ARBA" id="ARBA00023002"/>
    </source>
</evidence>
<name>A0AAW7MNF2_9BURK</name>
<dbReference type="Gene3D" id="3.40.605.10">
    <property type="entry name" value="Aldehyde Dehydrogenase, Chain A, domain 1"/>
    <property type="match status" value="1"/>
</dbReference>
<reference evidence="4" key="1">
    <citation type="submission" date="2018-04" db="EMBL/GenBank/DDBJ databases">
        <authorList>
            <person name="Jy Z."/>
        </authorList>
    </citation>
    <scope>NUCLEOTIDE SEQUENCE</scope>
    <source>
        <strain evidence="5">AS13</strain>
        <strain evidence="4">LA18</strain>
    </source>
</reference>
<accession>A0AAW7MNF2</accession>
<keyword evidence="6" id="KW-1185">Reference proteome</keyword>
<dbReference type="AlphaFoldDB" id="A0AAW7MNF2"/>
<keyword evidence="2" id="KW-0560">Oxidoreductase</keyword>
<dbReference type="EMBL" id="QAIC01000040">
    <property type="protein sequence ID" value="MDN4574091.1"/>
    <property type="molecule type" value="Genomic_DNA"/>
</dbReference>
<evidence type="ECO:0000256" key="1">
    <source>
        <dbReference type="ARBA" id="ARBA00009986"/>
    </source>
</evidence>
<evidence type="ECO:0000259" key="3">
    <source>
        <dbReference type="Pfam" id="PF00171"/>
    </source>
</evidence>
<dbReference type="FunFam" id="3.40.605.10:FF:000007">
    <property type="entry name" value="NAD/NADP-dependent betaine aldehyde dehydrogenase"/>
    <property type="match status" value="1"/>
</dbReference>
<evidence type="ECO:0000313" key="6">
    <source>
        <dbReference type="Proteomes" id="UP001172788"/>
    </source>
</evidence>
<dbReference type="InterPro" id="IPR016161">
    <property type="entry name" value="Ald_DH/histidinol_DH"/>
</dbReference>
<sequence length="485" mass="51526">MTELAALNLINGQWQGALSGATGESRNPANGSPLGTFAQSNREDARIAIAAAKQAFETSLWPHDARLRQNVLLQWADRLERRPELAGLLTQENGKIVAQSRGELAGAISEIRYYAGLTRHIPGHFMEVEPGAYTATLREPAGVAGLIIPWNAPIVLLIRSLAPALAAGCTVVIKPAAQTTQITAQVLRELAAVEALPRGVVNLVSEGGSEAAQELVASEDVDVLSFTGSNATGQRIMAAAAPTMKKLSLELGGKSCCLVFPDTTENFATVATRIAAAATVISGQQCTAARRVLVHASCYDEMKRELKMALEAIVVAPGDTPGAGMGPLIDASAAAAVDRAAQQAMDTCDEVVLRGGRPGGKLANGHFLTPTLVAHADTSASFVQEEIFGPFLVLEKFEDEKEAVARANHTVYGLSASVWTADGDRGMRLARALRNGTVWINDHNRLFAEAETGGYRRSGIGRLHGYEGLFDFLETKHIFRRSGVV</sequence>
<dbReference type="PANTHER" id="PTHR11699">
    <property type="entry name" value="ALDEHYDE DEHYDROGENASE-RELATED"/>
    <property type="match status" value="1"/>
</dbReference>
<protein>
    <submittedName>
        <fullName evidence="4">Aldehyde dehydrogenase</fullName>
    </submittedName>
</protein>
<dbReference type="InterPro" id="IPR016163">
    <property type="entry name" value="Ald_DH_C"/>
</dbReference>
<organism evidence="4 7">
    <name type="scientific">Pandoraea cepalis</name>
    <dbReference type="NCBI Taxonomy" id="2508294"/>
    <lineage>
        <taxon>Bacteria</taxon>
        <taxon>Pseudomonadati</taxon>
        <taxon>Pseudomonadota</taxon>
        <taxon>Betaproteobacteria</taxon>
        <taxon>Burkholderiales</taxon>
        <taxon>Burkholderiaceae</taxon>
        <taxon>Pandoraea</taxon>
    </lineage>
</organism>
<dbReference type="Proteomes" id="UP001172791">
    <property type="component" value="Unassembled WGS sequence"/>
</dbReference>
<dbReference type="InterPro" id="IPR015590">
    <property type="entry name" value="Aldehyde_DH_dom"/>
</dbReference>
<dbReference type="Pfam" id="PF00171">
    <property type="entry name" value="Aldedh"/>
    <property type="match status" value="1"/>
</dbReference>
<comment type="similarity">
    <text evidence="1">Belongs to the aldehyde dehydrogenase family.</text>
</comment>
<feature type="domain" description="Aldehyde dehydrogenase" evidence="3">
    <location>
        <begin position="21"/>
        <end position="478"/>
    </location>
</feature>
<proteinExistence type="inferred from homology"/>
<dbReference type="GO" id="GO:0016620">
    <property type="term" value="F:oxidoreductase activity, acting on the aldehyde or oxo group of donors, NAD or NADP as acceptor"/>
    <property type="evidence" value="ECO:0007669"/>
    <property type="project" value="InterPro"/>
</dbReference>
<dbReference type="InterPro" id="IPR016162">
    <property type="entry name" value="Ald_DH_N"/>
</dbReference>
<dbReference type="Proteomes" id="UP001172788">
    <property type="component" value="Unassembled WGS sequence"/>
</dbReference>
<gene>
    <name evidence="4" type="ORF">DBA34_12575</name>
    <name evidence="5" type="ORF">DBB29_15885</name>
</gene>
<evidence type="ECO:0000313" key="4">
    <source>
        <dbReference type="EMBL" id="MDN4574091.1"/>
    </source>
</evidence>
<comment type="caution">
    <text evidence="4">The sequence shown here is derived from an EMBL/GenBank/DDBJ whole genome shotgun (WGS) entry which is preliminary data.</text>
</comment>
<evidence type="ECO:0000313" key="7">
    <source>
        <dbReference type="Proteomes" id="UP001172791"/>
    </source>
</evidence>